<reference evidence="4" key="1">
    <citation type="submission" date="2014-11" db="EMBL/GenBank/DDBJ databases">
        <title>Differentiation of Tricholoma vaccinum-spruce ectomycorrhiza requires indole-3-acetic acid both as a signal and for fungal morphogenesis.</title>
        <authorList>
            <person name="Krause K."/>
            <person name="Asiimwe T."/>
            <person name="Ulbricht A."/>
            <person name="Klemmer S."/>
            <person name="Henke C."/>
            <person name="Schachtschabel D."/>
            <person name="Boland W."/>
            <person name="Kothe E."/>
        </authorList>
    </citation>
    <scope>NUCLEOTIDE SEQUENCE</scope>
    <source>
        <strain evidence="4">FSU 4731</strain>
    </source>
</reference>
<evidence type="ECO:0000313" key="4">
    <source>
        <dbReference type="EMBL" id="AJP77092.1"/>
    </source>
</evidence>
<dbReference type="InterPro" id="IPR058329">
    <property type="entry name" value="Arp1_N"/>
</dbReference>
<organism evidence="4">
    <name type="scientific">Tricholoma vaccinum</name>
    <dbReference type="NCBI Taxonomy" id="56470"/>
    <lineage>
        <taxon>Eukaryota</taxon>
        <taxon>Fungi</taxon>
        <taxon>Dikarya</taxon>
        <taxon>Basidiomycota</taxon>
        <taxon>Agaricomycotina</taxon>
        <taxon>Agaricomycetes</taxon>
        <taxon>Agaricomycetidae</taxon>
        <taxon>Agaricales</taxon>
        <taxon>Tricholomatineae</taxon>
        <taxon>Tricholomataceae</taxon>
        <taxon>Tricholoma</taxon>
    </lineage>
</organism>
<dbReference type="Gene3D" id="3.90.1300.10">
    <property type="entry name" value="Amidase signature (AS) domain"/>
    <property type="match status" value="1"/>
</dbReference>
<dbReference type="EMBL" id="KP096352">
    <property type="protein sequence ID" value="AJP77092.1"/>
    <property type="molecule type" value="Genomic_DNA"/>
</dbReference>
<dbReference type="PANTHER" id="PTHR46310">
    <property type="entry name" value="AMIDASE 1"/>
    <property type="match status" value="1"/>
</dbReference>
<feature type="domain" description="Amidase" evidence="2">
    <location>
        <begin position="197"/>
        <end position="354"/>
    </location>
</feature>
<evidence type="ECO:0000259" key="2">
    <source>
        <dbReference type="Pfam" id="PF01425"/>
    </source>
</evidence>
<feature type="domain" description="Scytalone dehydratase-like protein Arp1 N-terminal" evidence="3">
    <location>
        <begin position="55"/>
        <end position="140"/>
    </location>
</feature>
<proteinExistence type="predicted"/>
<dbReference type="InterPro" id="IPR036928">
    <property type="entry name" value="AS_sf"/>
</dbReference>
<dbReference type="GO" id="GO:0016787">
    <property type="term" value="F:hydrolase activity"/>
    <property type="evidence" value="ECO:0007669"/>
    <property type="project" value="UniProtKB-KW"/>
</dbReference>
<name>A0A0C5L3B6_9AGAR</name>
<dbReference type="Pfam" id="PF26053">
    <property type="entry name" value="DUF8016"/>
    <property type="match status" value="1"/>
</dbReference>
<evidence type="ECO:0000259" key="3">
    <source>
        <dbReference type="Pfam" id="PF26053"/>
    </source>
</evidence>
<dbReference type="InterPro" id="IPR023631">
    <property type="entry name" value="Amidase_dom"/>
</dbReference>
<gene>
    <name evidence="4" type="primary">iah1</name>
</gene>
<feature type="chain" id="PRO_5002190295" evidence="1">
    <location>
        <begin position="20"/>
        <end position="644"/>
    </location>
</feature>
<keyword evidence="4" id="KW-0378">Hydrolase</keyword>
<accession>A0A0C5L3B6</accession>
<feature type="signal peptide" evidence="1">
    <location>
        <begin position="1"/>
        <end position="19"/>
    </location>
</feature>
<dbReference type="PANTHER" id="PTHR46310:SF7">
    <property type="entry name" value="AMIDASE 1"/>
    <property type="match status" value="1"/>
</dbReference>
<sequence length="644" mass="70615">MLFGFFAVLYTLVVNCIFAAAVLEVIEDNASGSILRIGGIVYLAPHFPYATYKPKRSGIPSSPGFTAVTSIRTNLSPITKTHLQQQLTLFSEFDDVYSDRFMDSLFISYDGTGSAVFEADVGSWLESLKIQHLLKPSMSLRSREDHHLALFSLPRPRKEIFSTCTVHIACIKTNTKPSYDSGQQYIPVPSRLSVWTQSLPLTGTRFALKDIYNAQGLVTGAGSLAYARVHGEANTTAPSIQRLLALGATMVGKVRTSQFAHGANPWDFLDIPYCWNPRADGYLTASASSSGSACAIAAYEWLDFTVGSDTRGSVRKPATLVGAYGIRPSHGSMDLTGVLPLSEEMDTAGYFARDPRFFSEIGRLWLVDPLNPLLSYEGSPVKAKGRLSQLPSKLLYPIDHFPVKNPAAQRLFDSFADILHEHLNISKVPINFTDALLPYLPNGNFHEFQLLCDRLGEYRTWKSVGEPLIAKHQELFGSTPSFDIRPRAMFAQGSKLSDEDFAEAVTFKRTFAKSVSEHLIRADDKSCSDSIFMYDAGTGGLPSYRVEDFNSLSGSTPFVLTTTVAGSKASEYFTYIGSMGGLPEITVPIGQVGYYSQVSRHWEVLPVAVQLVAHPGCDEMLFQLVEDLAAAGVLKSVKVGTEAF</sequence>
<keyword evidence="1" id="KW-0732">Signal</keyword>
<protein>
    <submittedName>
        <fullName evidence="4">Indole-3-acetamide (IAM) hydrolase</fullName>
    </submittedName>
</protein>
<dbReference type="SUPFAM" id="SSF75304">
    <property type="entry name" value="Amidase signature (AS) enzymes"/>
    <property type="match status" value="1"/>
</dbReference>
<evidence type="ECO:0000256" key="1">
    <source>
        <dbReference type="SAM" id="SignalP"/>
    </source>
</evidence>
<dbReference type="AlphaFoldDB" id="A0A0C5L3B6"/>
<dbReference type="Pfam" id="PF01425">
    <property type="entry name" value="Amidase"/>
    <property type="match status" value="1"/>
</dbReference>